<dbReference type="InterPro" id="IPR036396">
    <property type="entry name" value="Cyt_P450_sf"/>
</dbReference>
<dbReference type="InterPro" id="IPR002401">
    <property type="entry name" value="Cyt_P450_E_grp-I"/>
</dbReference>
<protein>
    <recommendedName>
        <fullName evidence="8">Cytochrome P450</fullName>
    </recommendedName>
</protein>
<name>A0ABR3XUD9_9EURO</name>
<evidence type="ECO:0000313" key="6">
    <source>
        <dbReference type="EMBL" id="KAL1879609.1"/>
    </source>
</evidence>
<dbReference type="CDD" id="cd11041">
    <property type="entry name" value="CYP503A1-like"/>
    <property type="match status" value="1"/>
</dbReference>
<proteinExistence type="inferred from homology"/>
<reference evidence="6 7" key="1">
    <citation type="journal article" date="2024" name="IMA Fungus">
        <title>IMA Genome - F19 : A genome assembly and annotation guide to empower mycologists, including annotated draft genome sequences of Ceratocystis pirilliformis, Diaporthe australafricana, Fusarium ophioides, Paecilomyces lecythidis, and Sporothrix stenoceras.</title>
        <authorList>
            <person name="Aylward J."/>
            <person name="Wilson A.M."/>
            <person name="Visagie C.M."/>
            <person name="Spraker J."/>
            <person name="Barnes I."/>
            <person name="Buitendag C."/>
            <person name="Ceriani C."/>
            <person name="Del Mar Angel L."/>
            <person name="du Plessis D."/>
            <person name="Fuchs T."/>
            <person name="Gasser K."/>
            <person name="Kramer D."/>
            <person name="Li W."/>
            <person name="Munsamy K."/>
            <person name="Piso A."/>
            <person name="Price J.L."/>
            <person name="Sonnekus B."/>
            <person name="Thomas C."/>
            <person name="van der Nest A."/>
            <person name="van Dijk A."/>
            <person name="van Heerden A."/>
            <person name="van Vuuren N."/>
            <person name="Yilmaz N."/>
            <person name="Duong T.A."/>
            <person name="van der Merwe N.A."/>
            <person name="Wingfield M.J."/>
            <person name="Wingfield B.D."/>
        </authorList>
    </citation>
    <scope>NUCLEOTIDE SEQUENCE [LARGE SCALE GENOMIC DNA]</scope>
    <source>
        <strain evidence="6 7">CMW 18167</strain>
    </source>
</reference>
<gene>
    <name evidence="6" type="ORF">Plec18167_004070</name>
</gene>
<evidence type="ECO:0000256" key="5">
    <source>
        <dbReference type="ARBA" id="ARBA00023004"/>
    </source>
</evidence>
<dbReference type="PRINTS" id="PR00385">
    <property type="entry name" value="P450"/>
</dbReference>
<sequence length="516" mass="58169">MYFITFAALLPALLAVSFYSFYQSWRKSRALNHVTTHEFGHGDNSRNRYITDLKDLLETGYRKYNKSGQPFKVSIPVGGYSIKYRVLLPKDHLEEIKHLSNNIFSWALASAVIFAQDYTGAPNRGPWSGKALRVGIHQNLSDITKQLNHKIDQYFAEHLPQDPQKPGSVNFMRFFVPAIANVTNSLLVGEKLAADPEWIRQTCDFAVNRYKSADDVRAWPPYIATLVAPLIPSVRRLRQSRAYVKKQLTPMYEDLKARGMLSYGGDGNKNEKAKYRKGTYGYEWLWSGAPDSVTLDDFSDTMMRTLIASIHTTAKTMSVALVDMLSQPQYLDELREEALQAVQPDGTIDIDSLIKLDCFLKESQRLTPVFLLTMNRILTQPYTFKVSGLSLPAGTMTTAATAAVATDPDTFGADSNSFDGHRFLRLRESNGASKSALKMGMATEDSLGFGLGSQACPGRFFAVNQMKLMLSKFITQWDLTLEKDNIKYEGGRPKYEYYDFSVVAPTQFGMKLRKRV</sequence>
<keyword evidence="4" id="KW-0560">Oxidoreductase</keyword>
<keyword evidence="5" id="KW-0408">Iron</keyword>
<dbReference type="Pfam" id="PF00067">
    <property type="entry name" value="p450"/>
    <property type="match status" value="1"/>
</dbReference>
<evidence type="ECO:0000256" key="1">
    <source>
        <dbReference type="ARBA" id="ARBA00001971"/>
    </source>
</evidence>
<evidence type="ECO:0000256" key="2">
    <source>
        <dbReference type="ARBA" id="ARBA00010617"/>
    </source>
</evidence>
<dbReference type="Gene3D" id="1.10.630.10">
    <property type="entry name" value="Cytochrome P450"/>
    <property type="match status" value="1"/>
</dbReference>
<comment type="caution">
    <text evidence="6">The sequence shown here is derived from an EMBL/GenBank/DDBJ whole genome shotgun (WGS) entry which is preliminary data.</text>
</comment>
<organism evidence="6 7">
    <name type="scientific">Paecilomyces lecythidis</name>
    <dbReference type="NCBI Taxonomy" id="3004212"/>
    <lineage>
        <taxon>Eukaryota</taxon>
        <taxon>Fungi</taxon>
        <taxon>Dikarya</taxon>
        <taxon>Ascomycota</taxon>
        <taxon>Pezizomycotina</taxon>
        <taxon>Eurotiomycetes</taxon>
        <taxon>Eurotiomycetidae</taxon>
        <taxon>Eurotiales</taxon>
        <taxon>Thermoascaceae</taxon>
        <taxon>Paecilomyces</taxon>
    </lineage>
</organism>
<dbReference type="SUPFAM" id="SSF48264">
    <property type="entry name" value="Cytochrome P450"/>
    <property type="match status" value="1"/>
</dbReference>
<dbReference type="Proteomes" id="UP001583193">
    <property type="component" value="Unassembled WGS sequence"/>
</dbReference>
<keyword evidence="7" id="KW-1185">Reference proteome</keyword>
<dbReference type="PRINTS" id="PR00463">
    <property type="entry name" value="EP450I"/>
</dbReference>
<comment type="similarity">
    <text evidence="2">Belongs to the cytochrome P450 family.</text>
</comment>
<dbReference type="EMBL" id="JAVDPF010000010">
    <property type="protein sequence ID" value="KAL1879609.1"/>
    <property type="molecule type" value="Genomic_DNA"/>
</dbReference>
<dbReference type="InterPro" id="IPR001128">
    <property type="entry name" value="Cyt_P450"/>
</dbReference>
<dbReference type="PANTHER" id="PTHR46206:SF4">
    <property type="entry name" value="P450, PUTATIVE (EUROFUNG)-RELATED"/>
    <property type="match status" value="1"/>
</dbReference>
<evidence type="ECO:0000256" key="4">
    <source>
        <dbReference type="ARBA" id="ARBA00023002"/>
    </source>
</evidence>
<evidence type="ECO:0008006" key="8">
    <source>
        <dbReference type="Google" id="ProtNLM"/>
    </source>
</evidence>
<keyword evidence="3" id="KW-0479">Metal-binding</keyword>
<evidence type="ECO:0000313" key="7">
    <source>
        <dbReference type="Proteomes" id="UP001583193"/>
    </source>
</evidence>
<accession>A0ABR3XUD9</accession>
<dbReference type="PANTHER" id="PTHR46206">
    <property type="entry name" value="CYTOCHROME P450"/>
    <property type="match status" value="1"/>
</dbReference>
<evidence type="ECO:0000256" key="3">
    <source>
        <dbReference type="ARBA" id="ARBA00022723"/>
    </source>
</evidence>
<comment type="cofactor">
    <cofactor evidence="1">
        <name>heme</name>
        <dbReference type="ChEBI" id="CHEBI:30413"/>
    </cofactor>
</comment>